<evidence type="ECO:0000259" key="1">
    <source>
        <dbReference type="Pfam" id="PF20178"/>
    </source>
</evidence>
<proteinExistence type="predicted"/>
<organism evidence="2 3">
    <name type="scientific">Pseudomonas fluorescens</name>
    <dbReference type="NCBI Taxonomy" id="294"/>
    <lineage>
        <taxon>Bacteria</taxon>
        <taxon>Pseudomonadati</taxon>
        <taxon>Pseudomonadota</taxon>
        <taxon>Gammaproteobacteria</taxon>
        <taxon>Pseudomonadales</taxon>
        <taxon>Pseudomonadaceae</taxon>
        <taxon>Pseudomonas</taxon>
    </lineage>
</organism>
<dbReference type="OrthoDB" id="7032306at2"/>
<name>A0A0N9XF11_PSEFL</name>
<gene>
    <name evidence="2" type="ORF">AO356_26075</name>
</gene>
<evidence type="ECO:0000313" key="3">
    <source>
        <dbReference type="Proteomes" id="UP000059425"/>
    </source>
</evidence>
<reference evidence="2 3" key="2">
    <citation type="journal article" date="2018" name="Nature">
        <title>Mutant phenotypes for thousands of bacterial genes of unknown function.</title>
        <authorList>
            <person name="Price M.N."/>
            <person name="Wetmore K.M."/>
            <person name="Waters R.J."/>
            <person name="Callaghan M."/>
            <person name="Ray J."/>
            <person name="Liu H."/>
            <person name="Kuehl J.V."/>
            <person name="Melnyk R.A."/>
            <person name="Lamson J.S."/>
            <person name="Suh Y."/>
            <person name="Carlson H.K."/>
            <person name="Esquivel Z."/>
            <person name="Sadeeshkumar H."/>
            <person name="Chakraborty R."/>
            <person name="Zane G.M."/>
            <person name="Rubin B.E."/>
            <person name="Wall J.D."/>
            <person name="Visel A."/>
            <person name="Bristow J."/>
            <person name="Blow M.J."/>
            <person name="Arkin A.P."/>
            <person name="Deutschbauer A.M."/>
        </authorList>
    </citation>
    <scope>NUCLEOTIDE SEQUENCE [LARGE SCALE GENOMIC DNA]</scope>
    <source>
        <strain evidence="2 3">FW300-N2C3</strain>
    </source>
</reference>
<dbReference type="EMBL" id="CP012831">
    <property type="protein sequence ID" value="ALI10141.1"/>
    <property type="molecule type" value="Genomic_DNA"/>
</dbReference>
<dbReference type="Proteomes" id="UP000059425">
    <property type="component" value="Chromosome"/>
</dbReference>
<dbReference type="RefSeq" id="WP_060742247.1">
    <property type="nucleotide sequence ID" value="NZ_CP012831.1"/>
</dbReference>
<evidence type="ECO:0000313" key="2">
    <source>
        <dbReference type="EMBL" id="ALI10141.1"/>
    </source>
</evidence>
<dbReference type="InterPro" id="IPR046673">
    <property type="entry name" value="ToxA_N"/>
</dbReference>
<accession>A0A0N9XF11</accession>
<sequence length="1609" mass="179898">MTTETTPLLFPEVLNATRLDQLTAPHGLTQADLDWLHHVSLPSHAQRAAQIPPMSAETILLQAENKAPIPLAGCFTLRALPDTDGTDHKSAFLYTPDGGITQFNDPQALENKIDEMLQDTAGRDDLFRYLSISQRSELNSTTDITRTSQIINEDVFKAHIESIEYAQRLNALAMVDELIKLPTLTSMLDQALNERLPNFDQRQARVALRKGPPLGDTLAIPVTESIALSDAVLVYFHHQGWPAGHDVDLTHPGTSAHTAQQWEDIIKATARNLIPKLSQCISAYWEANSPFHLSRRHFLARVIRDALRAAILIEREKGQLTQAQSQELLRLFRPSRREEPLLFIETIRLWEYAPRFVELAGSLMISGKDHYLYTPSHGLQKVANYLGFKDALLKPAATVEPGQALYNLLSLEERNRFLRFNQPQVSGESVNLPVAESLADAIIAKQLDNLHYALEMSRQGDVNLHSLIDKTLDIRALINKSLLDQKTDGHWGTRPVFYGDLRPSNFMADQLERKIKSYTDVEDAFHTHFIKLPPANTASLHSGLDKLLPELTNVFSLGLRAEAELRERDATLPAAAHDLIRNVFAYDADYPDRTQRLGVRGFRPDVYSLKLTCRTEERVISLRLPNCFLMTERGGLDTPYSGMAILWSPTGGLQAFASVDLATEQLNKNLLDTRKRFAWLSNLAPAHRMPHGRYQLQAYELLEDNVLVNRMNSFIEQFKSERNYLSTLKVGDWKLSGSALRNSLDALLAKGAPTNLKRAVGIAQANRQQQTLPAWLGTASLEDRRLHIELLEQYKNSVVDADAKDYLDGIEPLRTYVHKKLKALLDARFPGKNLDPDTLQITPNLAVVGPASALTDFALHHVDVTRNGFKISSTSTHKLPDGLNEMAVRQILSSLDISTAYKAQVMDTLSGSAAPVLQRKRRFRRQLPWQLLQHAHARHLQQHLSSKAFDLIRQVLDMPDAIARSAVEGASAVFRPVELIKTGGAAAVKALGLYLVGSSAQATNPLVLYAPYHSGHCFTEFKDEASVVAAFNTPGALQDLLVHRLPEDQQAIFKNLFASTLGRLSEMTLGSNPIRSNLLDTLFDDNTRLLAELLGSQAQDKRQFDWSTVLHLFSSGIRLVGRQLPGKLTFIETLWDSYQDFKASSEALQAHDWKAGLHNFIAGAAEMVSLGLLNRDDTFGLLDPVEPALPTVPSTLNWKDIASTGQLRTDLGVFEATGVSLSNLQKNLADGTYKAMENGKLYIPLAGKVFQVAKADQTWRIIHEHGEGPLLKKSPDGRTWGIDPQRHTIRFGKAGSKMAITYSDFKAKGSLNIEARGMTEIRRKYPHRANAIVQALETARFYSFNALHNLHQLKQQVLPGSRLDSYLKLFFGVSNVDASLLSKLETAISPICRALADPTWELQNANRIVVGHLKHLEDRATAFVLEPAAIGRIYLTQFFFDMELDWYRAVVPDTFNVDAHAQAATFIHEVSHQLFDTLDIIYLDAVLPFLDLISTVTYPGQVQYAKQNDLQLNGLSLTTPKSKLFMQWDSADNTYKKFEQLPLYKETTREILKITGAKTMDIARDDFLDPILPGKRIDVILRNADSITLLICELGRQLDVSPSRQLAVP</sequence>
<protein>
    <recommendedName>
        <fullName evidence="1">Dermonecrotic toxin N-terminal domain-containing protein</fullName>
    </recommendedName>
</protein>
<reference evidence="3" key="1">
    <citation type="submission" date="2015-09" db="EMBL/GenBank/DDBJ databases">
        <title>Whole genome sequence of Pseudomonas fluorescens FW300-N2C3.</title>
        <authorList>
            <person name="Ray J."/>
            <person name="Melnyk R."/>
            <person name="Deutschbauer A."/>
        </authorList>
    </citation>
    <scope>NUCLEOTIDE SEQUENCE [LARGE SCALE GENOMIC DNA]</scope>
    <source>
        <strain evidence="3">FW300-N2C3</strain>
    </source>
</reference>
<dbReference type="Pfam" id="PF20178">
    <property type="entry name" value="ToxA_N"/>
    <property type="match status" value="1"/>
</dbReference>
<feature type="domain" description="Dermonecrotic toxin N-terminal" evidence="1">
    <location>
        <begin position="808"/>
        <end position="1028"/>
    </location>
</feature>